<evidence type="ECO:0000256" key="1">
    <source>
        <dbReference type="SAM" id="MobiDB-lite"/>
    </source>
</evidence>
<feature type="transmembrane region" description="Helical" evidence="2">
    <location>
        <begin position="43"/>
        <end position="63"/>
    </location>
</feature>
<evidence type="ECO:0000259" key="3">
    <source>
        <dbReference type="Pfam" id="PF14415"/>
    </source>
</evidence>
<keyword evidence="2" id="KW-1133">Transmembrane helix</keyword>
<dbReference type="Pfam" id="PF14415">
    <property type="entry name" value="DUF4424"/>
    <property type="match status" value="1"/>
</dbReference>
<keyword evidence="2" id="KW-0812">Transmembrane</keyword>
<protein>
    <submittedName>
        <fullName evidence="4">DUF4424 domain-containing protein</fullName>
    </submittedName>
</protein>
<comment type="caution">
    <text evidence="4">The sequence shown here is derived from an EMBL/GenBank/DDBJ whole genome shotgun (WGS) entry which is preliminary data.</text>
</comment>
<reference evidence="4 5" key="1">
    <citation type="submission" date="2018-08" db="EMBL/GenBank/DDBJ databases">
        <title>Flavobacterium tibetense sp. nov., isolated from a wetland YonghuCo on Tibetan Plateau.</title>
        <authorList>
            <person name="Phurbu D."/>
            <person name="Lu H."/>
            <person name="Xing P."/>
        </authorList>
    </citation>
    <scope>NUCLEOTIDE SEQUENCE [LARGE SCALE GENOMIC DNA]</scope>
    <source>
        <strain evidence="4 5">DJC</strain>
    </source>
</reference>
<dbReference type="EMBL" id="QWEY01000009">
    <property type="protein sequence ID" value="RGP36271.1"/>
    <property type="molecule type" value="Genomic_DNA"/>
</dbReference>
<keyword evidence="2" id="KW-0472">Membrane</keyword>
<proteinExistence type="predicted"/>
<evidence type="ECO:0000313" key="4">
    <source>
        <dbReference type="EMBL" id="RGP36271.1"/>
    </source>
</evidence>
<keyword evidence="5" id="KW-1185">Reference proteome</keyword>
<feature type="domain" description="DUF4424" evidence="3">
    <location>
        <begin position="65"/>
        <end position="387"/>
    </location>
</feature>
<dbReference type="InterPro" id="IPR025538">
    <property type="entry name" value="DUF4424"/>
</dbReference>
<organism evidence="4 5">
    <name type="scientific">Pseudotabrizicola alkalilacus</name>
    <dbReference type="NCBI Taxonomy" id="2305252"/>
    <lineage>
        <taxon>Bacteria</taxon>
        <taxon>Pseudomonadati</taxon>
        <taxon>Pseudomonadota</taxon>
        <taxon>Alphaproteobacteria</taxon>
        <taxon>Rhodobacterales</taxon>
        <taxon>Paracoccaceae</taxon>
        <taxon>Pseudotabrizicola</taxon>
    </lineage>
</organism>
<evidence type="ECO:0000313" key="5">
    <source>
        <dbReference type="Proteomes" id="UP000284547"/>
    </source>
</evidence>
<evidence type="ECO:0000256" key="2">
    <source>
        <dbReference type="SAM" id="Phobius"/>
    </source>
</evidence>
<gene>
    <name evidence="4" type="ORF">D1012_15920</name>
</gene>
<feature type="region of interest" description="Disordered" evidence="1">
    <location>
        <begin position="1"/>
        <end position="38"/>
    </location>
</feature>
<dbReference type="AlphaFoldDB" id="A0A411YZN3"/>
<sequence>MERDHCRLTKAGQPADIKGPRPRIGLAEAPRGGQSGRTSDWRIGMRFLAVLAAGLAMAVAPMAQANDGFGGLSATGLTFGQTDAIAMEEEDLFISRDQVRVDYVFRNLTDADVTGEVIFPLPPIALSYLMNSEYNLPDDPSRPDLVNFRAVVDGGEVPVSIDRIAVIEPFWEEGRPLSQQYDTPGEDVTARLLHYGLPLVPDAEAVQMALEQMDSATLRAMADDGLLEAFNDGPDLTGEDVMPLWSVILRYHWTQTFPAGQQLRVSHSYDNRPPGGIFVWQDPPQAEWLSGLSQQYCIDAATSRGLAKHLAASESDGMVTGVAWHIAYVLRTANSWAGPIGRFRLTVDKGDAGHILSLCAEGVKKTGPTTFQVEKRDFTPEADLEILIVAPIDG</sequence>
<accession>A0A411YZN3</accession>
<name>A0A411YZN3_9RHOB</name>
<dbReference type="Gene3D" id="2.60.40.3680">
    <property type="match status" value="2"/>
</dbReference>
<dbReference type="Proteomes" id="UP000284547">
    <property type="component" value="Unassembled WGS sequence"/>
</dbReference>